<dbReference type="InterPro" id="IPR054696">
    <property type="entry name" value="GTP-eEF1A_C"/>
</dbReference>
<dbReference type="RefSeq" id="WP_183977531.1">
    <property type="nucleotide sequence ID" value="NZ_JACHEB010000006.1"/>
</dbReference>
<dbReference type="InterPro" id="IPR031157">
    <property type="entry name" value="G_TR_CS"/>
</dbReference>
<name>A0A9X0U4B4_9BACT</name>
<dbReference type="FunFam" id="3.40.50.300:FF:000119">
    <property type="entry name" value="Sulfate adenylyltransferase subunit 1"/>
    <property type="match status" value="1"/>
</dbReference>
<keyword evidence="5" id="KW-0067">ATP-binding</keyword>
<dbReference type="PANTHER" id="PTHR23115">
    <property type="entry name" value="TRANSLATION FACTOR"/>
    <property type="match status" value="1"/>
</dbReference>
<dbReference type="InterPro" id="IPR011779">
    <property type="entry name" value="SO4_adenylTrfase_lsu"/>
</dbReference>
<reference evidence="8 9" key="1">
    <citation type="submission" date="2020-08" db="EMBL/GenBank/DDBJ databases">
        <title>Genomic Encyclopedia of Type Strains, Phase IV (KMG-V): Genome sequencing to study the core and pangenomes of soil and plant-associated prokaryotes.</title>
        <authorList>
            <person name="Whitman W."/>
        </authorList>
    </citation>
    <scope>NUCLEOTIDE SEQUENCE [LARGE SCALE GENOMIC DNA]</scope>
    <source>
        <strain evidence="8 9">X5P2</strain>
    </source>
</reference>
<dbReference type="CDD" id="cd04166">
    <property type="entry name" value="CysN_ATPS"/>
    <property type="match status" value="1"/>
</dbReference>
<dbReference type="CDD" id="cd03695">
    <property type="entry name" value="CysN_NodQ_II"/>
    <property type="match status" value="1"/>
</dbReference>
<dbReference type="EC" id="2.7.7.4" evidence="1"/>
<dbReference type="SUPFAM" id="SSF52540">
    <property type="entry name" value="P-loop containing nucleoside triphosphate hydrolases"/>
    <property type="match status" value="1"/>
</dbReference>
<dbReference type="Pfam" id="PF22594">
    <property type="entry name" value="GTP-eEF1A_C"/>
    <property type="match status" value="1"/>
</dbReference>
<evidence type="ECO:0000256" key="4">
    <source>
        <dbReference type="ARBA" id="ARBA00022741"/>
    </source>
</evidence>
<dbReference type="InterPro" id="IPR009000">
    <property type="entry name" value="Transl_B-barrel_sf"/>
</dbReference>
<dbReference type="AlphaFoldDB" id="A0A9X0U4B4"/>
<dbReference type="NCBIfam" id="NF003478">
    <property type="entry name" value="PRK05124.1"/>
    <property type="match status" value="1"/>
</dbReference>
<keyword evidence="9" id="KW-1185">Reference proteome</keyword>
<dbReference type="GO" id="GO:0006790">
    <property type="term" value="P:sulfur compound metabolic process"/>
    <property type="evidence" value="ECO:0007669"/>
    <property type="project" value="InterPro"/>
</dbReference>
<keyword evidence="3 8" id="KW-0548">Nucleotidyltransferase</keyword>
<dbReference type="PROSITE" id="PS00301">
    <property type="entry name" value="G_TR_1"/>
    <property type="match status" value="1"/>
</dbReference>
<dbReference type="GO" id="GO:0005524">
    <property type="term" value="F:ATP binding"/>
    <property type="evidence" value="ECO:0007669"/>
    <property type="project" value="UniProtKB-KW"/>
</dbReference>
<dbReference type="EMBL" id="JACHEB010000006">
    <property type="protein sequence ID" value="MBB5329214.1"/>
    <property type="molecule type" value="Genomic_DNA"/>
</dbReference>
<dbReference type="NCBIfam" id="TIGR02034">
    <property type="entry name" value="CysN"/>
    <property type="match status" value="1"/>
</dbReference>
<accession>A0A9X0U4B4</accession>
<dbReference type="InterPro" id="IPR044139">
    <property type="entry name" value="CysN_NoDQ_III"/>
</dbReference>
<proteinExistence type="predicted"/>
<sequence length="531" mass="58075">MTTQEAIPQIEDNGFAIDEFLAAEAAKDLLRFSTAGSVDDGKSTLIGRLLYDSRNVYEDQVRAVTGKQVSLRPTIDFALLTDGLRAEREQGITIDVAYRYFSTQRRKFIIADTPGHEQYTRNMATGASTADLAIILIDARKGILTQSRRHAYIASLLGTRHLVAAINKMDLVGFSEDVYRKITAELQTLVEQVGSHALLTIPVSALEGDNVVDRSTRMSWYEGPTLLEHLESVPVGTDIATQPFRMPVQRVIRPDQNYRGFAGQISAGTIRKGDLITVLPSGRSSRVASITTFDGDLEEARAPLSIALTLEDELDISRGDLLSEPQRAPQQATSLKALLVWFDNQRLETHRPYLLKHGASMRSARITRVVQRTNVHTLAEEAVSTLGMNDIGVVEIELTLPIFSDAYAENRASGSFILIHPQTNATLAAGMIRSSLSSGSSRPQPRGVLLLDTRGTVISRDVEERLIAAGTQVVRTQIDDAAILHSLLSLGLIVLLERALPVDVLESLASAGIHPIEAETYQPAKGELHGQ</sequence>
<keyword evidence="4" id="KW-0547">Nucleotide-binding</keyword>
<gene>
    <name evidence="8" type="ORF">HDF14_002832</name>
</gene>
<protein>
    <recommendedName>
        <fullName evidence="1">sulfate adenylyltransferase</fullName>
        <ecNumber evidence="1">2.7.7.4</ecNumber>
    </recommendedName>
</protein>
<keyword evidence="2 8" id="KW-0808">Transferase</keyword>
<dbReference type="CDD" id="cd04095">
    <property type="entry name" value="CysN_NoDQ_III"/>
    <property type="match status" value="1"/>
</dbReference>
<evidence type="ECO:0000256" key="1">
    <source>
        <dbReference type="ARBA" id="ARBA00012391"/>
    </source>
</evidence>
<evidence type="ECO:0000313" key="8">
    <source>
        <dbReference type="EMBL" id="MBB5329214.1"/>
    </source>
</evidence>
<dbReference type="InterPro" id="IPR027417">
    <property type="entry name" value="P-loop_NTPase"/>
</dbReference>
<dbReference type="InterPro" id="IPR009001">
    <property type="entry name" value="Transl_elong_EF1A/Init_IF2_C"/>
</dbReference>
<organism evidence="8 9">
    <name type="scientific">Tunturiibacter gelidiferens</name>
    <dbReference type="NCBI Taxonomy" id="3069689"/>
    <lineage>
        <taxon>Bacteria</taxon>
        <taxon>Pseudomonadati</taxon>
        <taxon>Acidobacteriota</taxon>
        <taxon>Terriglobia</taxon>
        <taxon>Terriglobales</taxon>
        <taxon>Acidobacteriaceae</taxon>
        <taxon>Tunturiibacter</taxon>
    </lineage>
</organism>
<dbReference type="PRINTS" id="PR00315">
    <property type="entry name" value="ELONGATNFCT"/>
</dbReference>
<evidence type="ECO:0000256" key="2">
    <source>
        <dbReference type="ARBA" id="ARBA00022679"/>
    </source>
</evidence>
<evidence type="ECO:0000256" key="5">
    <source>
        <dbReference type="ARBA" id="ARBA00022840"/>
    </source>
</evidence>
<keyword evidence="6" id="KW-0342">GTP-binding</keyword>
<dbReference type="InterPro" id="IPR041757">
    <property type="entry name" value="CysN_GTP-bd"/>
</dbReference>
<dbReference type="Pfam" id="PF00009">
    <property type="entry name" value="GTP_EFTU"/>
    <property type="match status" value="1"/>
</dbReference>
<dbReference type="GO" id="GO:0004781">
    <property type="term" value="F:sulfate adenylyltransferase (ATP) activity"/>
    <property type="evidence" value="ECO:0007669"/>
    <property type="project" value="UniProtKB-EC"/>
</dbReference>
<evidence type="ECO:0000259" key="7">
    <source>
        <dbReference type="PROSITE" id="PS51722"/>
    </source>
</evidence>
<evidence type="ECO:0000256" key="3">
    <source>
        <dbReference type="ARBA" id="ARBA00022695"/>
    </source>
</evidence>
<dbReference type="GO" id="GO:0005525">
    <property type="term" value="F:GTP binding"/>
    <property type="evidence" value="ECO:0007669"/>
    <property type="project" value="UniProtKB-KW"/>
</dbReference>
<dbReference type="Gene3D" id="3.40.50.300">
    <property type="entry name" value="P-loop containing nucleotide triphosphate hydrolases"/>
    <property type="match status" value="1"/>
</dbReference>
<comment type="caution">
    <text evidence="8">The sequence shown here is derived from an EMBL/GenBank/DDBJ whole genome shotgun (WGS) entry which is preliminary data.</text>
</comment>
<dbReference type="SUPFAM" id="SSF50447">
    <property type="entry name" value="Translation proteins"/>
    <property type="match status" value="1"/>
</dbReference>
<evidence type="ECO:0000256" key="6">
    <source>
        <dbReference type="ARBA" id="ARBA00023134"/>
    </source>
</evidence>
<dbReference type="Gene3D" id="2.40.30.10">
    <property type="entry name" value="Translation factors"/>
    <property type="match status" value="2"/>
</dbReference>
<dbReference type="InterPro" id="IPR050100">
    <property type="entry name" value="TRAFAC_GTPase_members"/>
</dbReference>
<dbReference type="GO" id="GO:0003924">
    <property type="term" value="F:GTPase activity"/>
    <property type="evidence" value="ECO:0007669"/>
    <property type="project" value="InterPro"/>
</dbReference>
<dbReference type="SUPFAM" id="SSF50465">
    <property type="entry name" value="EF-Tu/eEF-1alpha/eIF2-gamma C-terminal domain"/>
    <property type="match status" value="1"/>
</dbReference>
<dbReference type="Proteomes" id="UP000535182">
    <property type="component" value="Unassembled WGS sequence"/>
</dbReference>
<feature type="domain" description="Tr-type G" evidence="7">
    <location>
        <begin position="27"/>
        <end position="239"/>
    </location>
</feature>
<evidence type="ECO:0000313" key="9">
    <source>
        <dbReference type="Proteomes" id="UP000535182"/>
    </source>
</evidence>
<dbReference type="InterPro" id="IPR000795">
    <property type="entry name" value="T_Tr_GTP-bd_dom"/>
</dbReference>
<dbReference type="PROSITE" id="PS51722">
    <property type="entry name" value="G_TR_2"/>
    <property type="match status" value="1"/>
</dbReference>
<dbReference type="InterPro" id="IPR044138">
    <property type="entry name" value="CysN_II"/>
</dbReference>